<dbReference type="RefSeq" id="WP_103919489.1">
    <property type="nucleotide sequence ID" value="NZ_FMSV02000365.1"/>
</dbReference>
<name>A0A1H6F5Y7_9GAMM</name>
<dbReference type="Proteomes" id="UP000236724">
    <property type="component" value="Unassembled WGS sequence"/>
</dbReference>
<organism evidence="1 2">
    <name type="scientific">Candidatus Venteria ishoeyi</name>
    <dbReference type="NCBI Taxonomy" id="1899563"/>
    <lineage>
        <taxon>Bacteria</taxon>
        <taxon>Pseudomonadati</taxon>
        <taxon>Pseudomonadota</taxon>
        <taxon>Gammaproteobacteria</taxon>
        <taxon>Thiotrichales</taxon>
        <taxon>Thiotrichaceae</taxon>
        <taxon>Venteria</taxon>
    </lineage>
</organism>
<evidence type="ECO:0000313" key="1">
    <source>
        <dbReference type="EMBL" id="SEH05588.1"/>
    </source>
</evidence>
<dbReference type="Gene3D" id="1.10.10.10">
    <property type="entry name" value="Winged helix-like DNA-binding domain superfamily/Winged helix DNA-binding domain"/>
    <property type="match status" value="1"/>
</dbReference>
<proteinExistence type="predicted"/>
<dbReference type="AlphaFoldDB" id="A0A1H6F5Y7"/>
<sequence length="124" mass="13684">MSIVIKPASTEDFFKRATEIAEAADKALPILPTEKVVTFEPDAFDLLMSGKRLALLRYVRDTGTATLESLSEATGLARTTVSRNINLLAKLGLIQFSTSSAYGRHKVIEPVYSKQQRLIVQTEI</sequence>
<dbReference type="InterPro" id="IPR036390">
    <property type="entry name" value="WH_DNA-bd_sf"/>
</dbReference>
<dbReference type="SUPFAM" id="SSF46785">
    <property type="entry name" value="Winged helix' DNA-binding domain"/>
    <property type="match status" value="1"/>
</dbReference>
<protein>
    <submittedName>
        <fullName evidence="1">MarR family protein</fullName>
    </submittedName>
</protein>
<evidence type="ECO:0000313" key="2">
    <source>
        <dbReference type="Proteomes" id="UP000236724"/>
    </source>
</evidence>
<keyword evidence="2" id="KW-1185">Reference proteome</keyword>
<dbReference type="EMBL" id="FMSV02000365">
    <property type="protein sequence ID" value="SEH05588.1"/>
    <property type="molecule type" value="Genomic_DNA"/>
</dbReference>
<gene>
    <name evidence="1" type="ORF">MBHS_01443</name>
</gene>
<dbReference type="Pfam" id="PF25212">
    <property type="entry name" value="HVO_A0114"/>
    <property type="match status" value="1"/>
</dbReference>
<dbReference type="InterPro" id="IPR036388">
    <property type="entry name" value="WH-like_DNA-bd_sf"/>
</dbReference>
<accession>A0A1H6F5Y7</accession>
<reference evidence="1 2" key="1">
    <citation type="submission" date="2016-10" db="EMBL/GenBank/DDBJ databases">
        <authorList>
            <person name="de Groot N.N."/>
        </authorList>
    </citation>
    <scope>NUCLEOTIDE SEQUENCE [LARGE SCALE GENOMIC DNA]</scope>
    <source>
        <strain evidence="1">MBHS1</strain>
    </source>
</reference>